<name>A0A1W2CVA6_9SPHI</name>
<evidence type="ECO:0000256" key="1">
    <source>
        <dbReference type="SAM" id="Coils"/>
    </source>
</evidence>
<keyword evidence="4" id="KW-1185">Reference proteome</keyword>
<feature type="coiled-coil region" evidence="1">
    <location>
        <begin position="822"/>
        <end position="863"/>
    </location>
</feature>
<dbReference type="RefSeq" id="WP_144008967.1">
    <property type="nucleotide sequence ID" value="NZ_FWXT01000002.1"/>
</dbReference>
<feature type="transmembrane region" description="Helical" evidence="2">
    <location>
        <begin position="1480"/>
        <end position="1506"/>
    </location>
</feature>
<keyword evidence="2" id="KW-1133">Transmembrane helix</keyword>
<dbReference type="EMBL" id="FWXT01000002">
    <property type="protein sequence ID" value="SMC89149.1"/>
    <property type="molecule type" value="Genomic_DNA"/>
</dbReference>
<gene>
    <name evidence="3" type="ORF">SAMN04488524_3284</name>
</gene>
<keyword evidence="2" id="KW-0472">Membrane</keyword>
<dbReference type="STRING" id="151894.SAMN04488524_3284"/>
<accession>A0A1W2CVA6</accession>
<organism evidence="3 4">
    <name type="scientific">Pedobacter africanus</name>
    <dbReference type="NCBI Taxonomy" id="151894"/>
    <lineage>
        <taxon>Bacteria</taxon>
        <taxon>Pseudomonadati</taxon>
        <taxon>Bacteroidota</taxon>
        <taxon>Sphingobacteriia</taxon>
        <taxon>Sphingobacteriales</taxon>
        <taxon>Sphingobacteriaceae</taxon>
        <taxon>Pedobacter</taxon>
    </lineage>
</organism>
<reference evidence="4" key="1">
    <citation type="submission" date="2017-04" db="EMBL/GenBank/DDBJ databases">
        <authorList>
            <person name="Varghese N."/>
            <person name="Submissions S."/>
        </authorList>
    </citation>
    <scope>NUCLEOTIDE SEQUENCE [LARGE SCALE GENOMIC DNA]</scope>
    <source>
        <strain evidence="4">DSM 12126</strain>
    </source>
</reference>
<keyword evidence="2" id="KW-0812">Transmembrane</keyword>
<dbReference type="OrthoDB" id="1402101at2"/>
<evidence type="ECO:0000313" key="3">
    <source>
        <dbReference type="EMBL" id="SMC89149.1"/>
    </source>
</evidence>
<keyword evidence="1" id="KW-0175">Coiled coil</keyword>
<evidence type="ECO:0000256" key="2">
    <source>
        <dbReference type="SAM" id="Phobius"/>
    </source>
</evidence>
<dbReference type="Proteomes" id="UP000192756">
    <property type="component" value="Unassembled WGS sequence"/>
</dbReference>
<feature type="transmembrane region" description="Helical" evidence="2">
    <location>
        <begin position="1518"/>
        <end position="1538"/>
    </location>
</feature>
<sequence length="1633" mass="183976">MKKMSRRSFLVNTGTFAAIYPMLGLIEGCTPEPEDLANLKKGLQISDENGMNLTLYFINLDFDGLHLAPTEPAGSAKVQAPFMIVQIPQQSLHEEFVITPNDTTAPNAQQNARLSSYSFLAFRLWPGMGKKDKRKMRYQISELLDWRNKKVFKLVSTFDVRGDMLSFNKLPDVKGVVIAENKPGTIIDFTYYENLVKRLIPASAQLLTVFELPAGLLLAPHKHAEDVFIEVSMNDYQISKKEFGLFVNGQQVKRTILERRNIQLKYRLESSPNYFIDIPPALRAIGIISGDSFSASAGDNPCQSIKLDTPPKGNYLPSLLDEAELVFLNQARNREEIFDIKVKSPFLLTSSGASLKFAYKNYNISEDYPSLSLVEYEHHFQEGRDNYIKVARIGVIAPSAQKALHIKIAERKIINGVSFLDYKEFVEVIEPDKYFPAAGSGSNANIKYYTPTNPSAQPGSVSPGPHYDDQINFSCIGVRQRRTPPILPLNDDTIKSFWVHHNKAAGEVDRLIVMDFDVYDQNGKKLDKAAQSAIFFMRRDLFCDEAAVKNLLNNNLSKFDDGIHLRIAFQNQVIAYTPDDPTITVNVSEKSVNKINQLQTEYADYYFNIANVQKQGNVFDKVPYVIYPQISRAKVFIAHFQQYSENPVPALVKYSPDYLQNYFSDKGNVAKVILKQTENFVKGNILNFFDEASSTVEQQTRLNTGYREIEEVFNNAGDRIGGLINPDIKNKILAFGEQGLTYAEDINQQWSGYTSKSVDKIIKTADLFKGASAEILNGVSLKMILEEVLDTGLTPGFGLDKIIGEIENIEAFIAELGNVSIIKDALDFVKRADEEVKRFKREIDAGKQKVEEYERILSDSKNELISRIPDLTKIKNACKIYFEQQRLAAFSRLPITPDEIAELYEVAKEEFLREVYNSAQEIRLAANYINNYSNQIFTRISQYSSTLIAGYEKELKARLDGLTAPVLADIQKMCNDIATRSLKDLSVAALPIYSEIKIEDYYLAVKGAEGLYVLIEEHKKLSVSYLKGEAVAAELKLYAKAIADKQEKINRSVYTRIKTLISCYPILADGIPAAEKAGLDHFFVALRTLEKFSVSYYVERYEQYKKDFEDIQNTYTKELKPIFDAARSLAVRVQHERKTLVRNYIETLISGNPDLQTLRNQWNAIQAKESLLVDEFEQIVFNAKDSLRVFDVSKQLTAINDTKKQLKDAVSMLEKYLDSYKKALLDQGKSMLDNVEKAFRTKLEELKERSQIDAAIAEYERVKQILTTPKKKELKYSWETGKFKNANLGIVKFNPESGPATKLKVDVRTTIFIDPLKFPSVIDRVESYAENSLTNFSLNFLSVITVGFEHVKFVTGSGIKSDVSVSIRDVKFEGAMSFIQMLEELLGGLGDGFAISIQPKNVGISYHSPVFGISTPGFIFSNISIGVMLTVFFDKRPMELTFMLAKPESKATIAAGILGGGFYCALTAEPKRGLKSIEMAIEMGAIFGIGLGPIKGEVRFMVGLFFRKDDSGVTMEGYFIAEGVLSVWIISVSARLYMYVRSQNSHVTGGCTASYSAKLGFIRKTFSGSYSKTIAGAERKQDPATVKELLDVYQLINGKSLKDPDDSFYAIIEEDPYEPMSDDEWNQFYSTFF</sequence>
<proteinExistence type="predicted"/>
<feature type="transmembrane region" description="Helical" evidence="2">
    <location>
        <begin position="1410"/>
        <end position="1433"/>
    </location>
</feature>
<protein>
    <submittedName>
        <fullName evidence="3">Uncharacterized protein</fullName>
    </submittedName>
</protein>
<evidence type="ECO:0000313" key="4">
    <source>
        <dbReference type="Proteomes" id="UP000192756"/>
    </source>
</evidence>